<sequence length="530" mass="57334">MARSRTLLLALPALLVAGLAAAPGEPAAAHPHRHGEVHRVTGVTWTYQTDTAPQVAGGSTATADVTLVGGRPTTFRVAVTGGTLRTLPRECVPSTVVRRHSFLDDDRVGLRCEVASRDPVAVRVEVRADAGASALALTVSESGTAVSAPSRPVTAGAPGTPRTLRLVSSPDFLNADVADLRRGPGSWTPQRSTNGINAAYRRALDTVLDDWQAKDPAGVLVAGDLVNGRWGRDPRHTGTFGPVGTAAQRAEATRRAAATYYPQYLQRFTDHDLELYAAPGDHEYGDNPWTVSKRRLAPVFQQAFARYLTRDGAKARFPDHPSGPHAGTAYAFRPSPDVQVVSIDPFDITPGHARIRVDRDQLRWLRGVLREARADGVRWTIVQGHVPILEPVRARGSSELRYPGGAQSALWRVMRAGGVDLYLTGEVHDVTATDRDGIVQLAHGGAFQFGLTTYALLDVHDDRLEVTLEDYDVRTRTPRGQRTLWETVRSGLRPSIRVDPTPFTIGTLTIGADGSLSERSGILTPYRPGR</sequence>
<reference evidence="3 4" key="1">
    <citation type="submission" date="2019-12" db="EMBL/GenBank/DDBJ databases">
        <authorList>
            <person name="Kun Z."/>
        </authorList>
    </citation>
    <scope>NUCLEOTIDE SEQUENCE [LARGE SCALE GENOMIC DNA]</scope>
    <source>
        <strain evidence="3 4">YIM 123512</strain>
    </source>
</reference>
<dbReference type="RefSeq" id="WP_160877227.1">
    <property type="nucleotide sequence ID" value="NZ_WUEK01000004.1"/>
</dbReference>
<dbReference type="SUPFAM" id="SSF56300">
    <property type="entry name" value="Metallo-dependent phosphatases"/>
    <property type="match status" value="1"/>
</dbReference>
<evidence type="ECO:0000313" key="3">
    <source>
        <dbReference type="EMBL" id="MXG89631.1"/>
    </source>
</evidence>
<name>A0A6L7F010_9ACTN</name>
<protein>
    <recommendedName>
        <fullName evidence="2">Calcineurin-like phosphoesterase domain-containing protein</fullName>
    </recommendedName>
</protein>
<keyword evidence="4" id="KW-1185">Reference proteome</keyword>
<proteinExistence type="predicted"/>
<feature type="chain" id="PRO_5039103871" description="Calcineurin-like phosphoesterase domain-containing protein" evidence="1">
    <location>
        <begin position="23"/>
        <end position="530"/>
    </location>
</feature>
<dbReference type="InterPro" id="IPR029052">
    <property type="entry name" value="Metallo-depent_PP-like"/>
</dbReference>
<evidence type="ECO:0000313" key="4">
    <source>
        <dbReference type="Proteomes" id="UP000473325"/>
    </source>
</evidence>
<comment type="caution">
    <text evidence="3">The sequence shown here is derived from an EMBL/GenBank/DDBJ whole genome shotgun (WGS) entry which is preliminary data.</text>
</comment>
<keyword evidence="1" id="KW-0732">Signal</keyword>
<dbReference type="Pfam" id="PF00149">
    <property type="entry name" value="Metallophos"/>
    <property type="match status" value="1"/>
</dbReference>
<organism evidence="3 4">
    <name type="scientific">Nocardioides flavescens</name>
    <dbReference type="NCBI Taxonomy" id="2691959"/>
    <lineage>
        <taxon>Bacteria</taxon>
        <taxon>Bacillati</taxon>
        <taxon>Actinomycetota</taxon>
        <taxon>Actinomycetes</taxon>
        <taxon>Propionibacteriales</taxon>
        <taxon>Nocardioidaceae</taxon>
        <taxon>Nocardioides</taxon>
    </lineage>
</organism>
<evidence type="ECO:0000259" key="2">
    <source>
        <dbReference type="Pfam" id="PF00149"/>
    </source>
</evidence>
<evidence type="ECO:0000256" key="1">
    <source>
        <dbReference type="SAM" id="SignalP"/>
    </source>
</evidence>
<dbReference type="InterPro" id="IPR004843">
    <property type="entry name" value="Calcineurin-like_PHP"/>
</dbReference>
<gene>
    <name evidence="3" type="ORF">GRQ65_08720</name>
</gene>
<dbReference type="GO" id="GO:0016787">
    <property type="term" value="F:hydrolase activity"/>
    <property type="evidence" value="ECO:0007669"/>
    <property type="project" value="InterPro"/>
</dbReference>
<dbReference type="Proteomes" id="UP000473325">
    <property type="component" value="Unassembled WGS sequence"/>
</dbReference>
<dbReference type="AlphaFoldDB" id="A0A6L7F010"/>
<accession>A0A6L7F010</accession>
<feature type="signal peptide" evidence="1">
    <location>
        <begin position="1"/>
        <end position="22"/>
    </location>
</feature>
<dbReference type="Gene3D" id="3.60.21.10">
    <property type="match status" value="1"/>
</dbReference>
<dbReference type="EMBL" id="WUEK01000004">
    <property type="protein sequence ID" value="MXG89631.1"/>
    <property type="molecule type" value="Genomic_DNA"/>
</dbReference>
<feature type="domain" description="Calcineurin-like phosphoesterase" evidence="2">
    <location>
        <begin position="202"/>
        <end position="428"/>
    </location>
</feature>